<dbReference type="InterPro" id="IPR017946">
    <property type="entry name" value="PLC-like_Pdiesterase_TIM-brl"/>
</dbReference>
<evidence type="ECO:0000313" key="2">
    <source>
        <dbReference type="EMBL" id="AXK41527.1"/>
    </source>
</evidence>
<dbReference type="Proteomes" id="UP000254508">
    <property type="component" value="Chromosome"/>
</dbReference>
<organism evidence="2 3">
    <name type="scientific">Erythrobacter aureus</name>
    <dbReference type="NCBI Taxonomy" id="2182384"/>
    <lineage>
        <taxon>Bacteria</taxon>
        <taxon>Pseudomonadati</taxon>
        <taxon>Pseudomonadota</taxon>
        <taxon>Alphaproteobacteria</taxon>
        <taxon>Sphingomonadales</taxon>
        <taxon>Erythrobacteraceae</taxon>
        <taxon>Erythrobacter/Porphyrobacter group</taxon>
        <taxon>Erythrobacter</taxon>
    </lineage>
</organism>
<name>A0A345YC75_9SPHN</name>
<dbReference type="RefSeq" id="WP_115415714.1">
    <property type="nucleotide sequence ID" value="NZ_CP031357.1"/>
</dbReference>
<dbReference type="Gene3D" id="3.20.20.190">
    <property type="entry name" value="Phosphatidylinositol (PI) phosphodiesterase"/>
    <property type="match status" value="1"/>
</dbReference>
<reference evidence="3" key="1">
    <citation type="submission" date="2018-07" db="EMBL/GenBank/DDBJ databases">
        <title>Genome sequence of Erythrobacter strain YH-07, an antagonistic bacterium isolated from Yellow Sea.</title>
        <authorList>
            <person name="Tang T."/>
            <person name="Liu Q."/>
            <person name="Sun X."/>
        </authorList>
    </citation>
    <scope>NUCLEOTIDE SEQUENCE [LARGE SCALE GENOMIC DNA]</scope>
    <source>
        <strain evidence="3">YH-07</strain>
    </source>
</reference>
<dbReference type="Pfam" id="PF03009">
    <property type="entry name" value="GDPD"/>
    <property type="match status" value="1"/>
</dbReference>
<dbReference type="EMBL" id="CP031357">
    <property type="protein sequence ID" value="AXK41527.1"/>
    <property type="molecule type" value="Genomic_DNA"/>
</dbReference>
<dbReference type="GO" id="GO:0006629">
    <property type="term" value="P:lipid metabolic process"/>
    <property type="evidence" value="ECO:0007669"/>
    <property type="project" value="InterPro"/>
</dbReference>
<dbReference type="InterPro" id="IPR030395">
    <property type="entry name" value="GP_PDE_dom"/>
</dbReference>
<keyword evidence="3" id="KW-1185">Reference proteome</keyword>
<dbReference type="GO" id="GO:0008081">
    <property type="term" value="F:phosphoric diester hydrolase activity"/>
    <property type="evidence" value="ECO:0007669"/>
    <property type="project" value="InterPro"/>
</dbReference>
<dbReference type="AlphaFoldDB" id="A0A345YC75"/>
<dbReference type="PROSITE" id="PS51704">
    <property type="entry name" value="GP_PDE"/>
    <property type="match status" value="1"/>
</dbReference>
<dbReference type="OrthoDB" id="384721at2"/>
<evidence type="ECO:0000259" key="1">
    <source>
        <dbReference type="PROSITE" id="PS51704"/>
    </source>
</evidence>
<proteinExistence type="predicted"/>
<protein>
    <recommendedName>
        <fullName evidence="1">GP-PDE domain-containing protein</fullName>
    </recommendedName>
</protein>
<dbReference type="SUPFAM" id="SSF51695">
    <property type="entry name" value="PLC-like phosphodiesterases"/>
    <property type="match status" value="1"/>
</dbReference>
<dbReference type="PANTHER" id="PTHR46211:SF1">
    <property type="entry name" value="GLYCEROPHOSPHODIESTER PHOSPHODIESTERASE, CYTOPLASMIC"/>
    <property type="match status" value="1"/>
</dbReference>
<evidence type="ECO:0000313" key="3">
    <source>
        <dbReference type="Proteomes" id="UP000254508"/>
    </source>
</evidence>
<sequence>MRSLLSRLDRFLVPSPDPARVGWLREWTYAHRGLHDELAPENSLAAFAGALEGGMGVECDIQRSRDHAAMLMHDWELDRLTGVTGPTACYSAEELARIAYLDSEHMLARLDDLLELVDGKVPILVEIKSRRRYDVEESCVAVRDALAGYEGRHAVMSFDPRVSRWFRRHSPNTVQGLVMREDHYGMTQKAWQRHLALWFARPEFIAYHVAALPNPMVSSLRAGGMPVLTWTVDTPDLRDHARVHADAPIVEGAGVA</sequence>
<feature type="domain" description="GP-PDE" evidence="1">
    <location>
        <begin position="26"/>
        <end position="256"/>
    </location>
</feature>
<accession>A0A345YC75</accession>
<dbReference type="KEGG" id="err:DVR09_03575"/>
<dbReference type="PANTHER" id="PTHR46211">
    <property type="entry name" value="GLYCEROPHOSPHORYL DIESTER PHOSPHODIESTERASE"/>
    <property type="match status" value="1"/>
</dbReference>
<gene>
    <name evidence="2" type="ORF">DVR09_03575</name>
</gene>